<comment type="caution">
    <text evidence="2">The sequence shown here is derived from an EMBL/GenBank/DDBJ whole genome shotgun (WGS) entry which is preliminary data.</text>
</comment>
<accession>A0A2H6K8Q2</accession>
<name>A0A2H6K8Q2_9APIC</name>
<feature type="transmembrane region" description="Helical" evidence="1">
    <location>
        <begin position="574"/>
        <end position="593"/>
    </location>
</feature>
<gene>
    <name evidence="2" type="ORF">BOVATA_008220</name>
</gene>
<dbReference type="GeneID" id="39873099"/>
<feature type="transmembrane region" description="Helical" evidence="1">
    <location>
        <begin position="600"/>
        <end position="622"/>
    </location>
</feature>
<evidence type="ECO:0000313" key="2">
    <source>
        <dbReference type="EMBL" id="GBE59329.1"/>
    </source>
</evidence>
<feature type="transmembrane region" description="Helical" evidence="1">
    <location>
        <begin position="136"/>
        <end position="157"/>
    </location>
</feature>
<dbReference type="EMBL" id="BDSA01000001">
    <property type="protein sequence ID" value="GBE59329.1"/>
    <property type="molecule type" value="Genomic_DNA"/>
</dbReference>
<keyword evidence="1" id="KW-0812">Transmembrane</keyword>
<protein>
    <submittedName>
        <fullName evidence="2">Membrane protein, putative</fullName>
    </submittedName>
</protein>
<dbReference type="VEuPathDB" id="PiroplasmaDB:BOVATA_008220"/>
<dbReference type="RefSeq" id="XP_028865572.1">
    <property type="nucleotide sequence ID" value="XM_029009739.1"/>
</dbReference>
<keyword evidence="3" id="KW-1185">Reference proteome</keyword>
<reference evidence="2 3" key="1">
    <citation type="journal article" date="2017" name="BMC Genomics">
        <title>Whole-genome assembly of Babesia ovata and comparative genomics between closely related pathogens.</title>
        <authorList>
            <person name="Yamagishi J."/>
            <person name="Asada M."/>
            <person name="Hakimi H."/>
            <person name="Tanaka T.Q."/>
            <person name="Sugimoto C."/>
            <person name="Kawazu S."/>
        </authorList>
    </citation>
    <scope>NUCLEOTIDE SEQUENCE [LARGE SCALE GENOMIC DNA]</scope>
    <source>
        <strain evidence="2 3">Miyake</strain>
    </source>
</reference>
<feature type="transmembrane region" description="Helical" evidence="1">
    <location>
        <begin position="665"/>
        <end position="687"/>
    </location>
</feature>
<sequence length="721" mass="80133">MSAAPIFGLNNAADGTSVADPRATSGVPLPDVCLECAPGYRMADEGRSCYLVKSSIWSRSFYAMVAGILIALTVLCVRLLVRPSQFHANLDRYRQELGSHRGGHGSSKLGKGIIGSLLGLMNEDIAGIGVMLYFRFLAFVLGTTLVLLLLSVAHAHIPCSDMIRSLGEPFSLDRPDAVRVDSSWLGWLGMRRSPGWREHLLNFKIVDDAITWSVSQYVEDNARAMHVLYIAVMGITLAFAWSQHKFIREYFKRNPRVQSFTLILERVPPVHTLEDFVENACGVRPKSVTVAYDIDKASEGLQEFINLQDDEEGSGVYVNLDMALEHRRVLESLEPSGTAYAVFRTRLDMRKALISLNRSGICNARLCDLEPEDVEWSNIFKGEGLLRRAVEMTAAVCVTQLFWTLVFFMPYAAYKLHAGSTDLCEALWLYMFTGVGNGLVAASIHKATEKVRFASVQSAENYTMWMSTAAQLLNIGLNVLLAHLNNYGGHYKVLSMVKDFALYRRTATFSVGEEVSITQSLSTYMVNVILLVPALAFVLVRYGAPLMGALYVLAADLDDRVSHLLRPAPFELNGRYGSAVVNFTCSLLLQYVIRSRMQSFIIAFALLASYVVHYGVDAYVLINKAAPSGLNGTAAFHNAMLMWSVPTGILAACPSYWRWRGMDGYLATTFVIFGAHVLIYCTFIYFICRPRDHIDGAEENTSTSDYSLRNPVYKLRRLAGI</sequence>
<evidence type="ECO:0000313" key="3">
    <source>
        <dbReference type="Proteomes" id="UP000236319"/>
    </source>
</evidence>
<organism evidence="2 3">
    <name type="scientific">Babesia ovata</name>
    <dbReference type="NCBI Taxonomy" id="189622"/>
    <lineage>
        <taxon>Eukaryota</taxon>
        <taxon>Sar</taxon>
        <taxon>Alveolata</taxon>
        <taxon>Apicomplexa</taxon>
        <taxon>Aconoidasida</taxon>
        <taxon>Piroplasmida</taxon>
        <taxon>Babesiidae</taxon>
        <taxon>Babesia</taxon>
    </lineage>
</organism>
<feature type="transmembrane region" description="Helical" evidence="1">
    <location>
        <begin position="61"/>
        <end position="81"/>
    </location>
</feature>
<dbReference type="OrthoDB" id="364645at2759"/>
<dbReference type="AlphaFoldDB" id="A0A2H6K8Q2"/>
<feature type="transmembrane region" description="Helical" evidence="1">
    <location>
        <begin position="394"/>
        <end position="414"/>
    </location>
</feature>
<feature type="transmembrane region" description="Helical" evidence="1">
    <location>
        <begin position="528"/>
        <end position="554"/>
    </location>
</feature>
<evidence type="ECO:0000256" key="1">
    <source>
        <dbReference type="SAM" id="Phobius"/>
    </source>
</evidence>
<keyword evidence="1" id="KW-1133">Transmembrane helix</keyword>
<feature type="transmembrane region" description="Helical" evidence="1">
    <location>
        <begin position="426"/>
        <end position="444"/>
    </location>
</feature>
<feature type="transmembrane region" description="Helical" evidence="1">
    <location>
        <begin position="224"/>
        <end position="242"/>
    </location>
</feature>
<dbReference type="Proteomes" id="UP000236319">
    <property type="component" value="Unassembled WGS sequence"/>
</dbReference>
<keyword evidence="1" id="KW-0472">Membrane</keyword>
<proteinExistence type="predicted"/>